<reference evidence="3 4" key="1">
    <citation type="submission" date="2018-03" db="EMBL/GenBank/DDBJ databases">
        <title>Genomic Encyclopedia of Archaeal and Bacterial Type Strains, Phase II (KMG-II): from individual species to whole genera.</title>
        <authorList>
            <person name="Goeker M."/>
        </authorList>
    </citation>
    <scope>NUCLEOTIDE SEQUENCE [LARGE SCALE GENOMIC DNA]</scope>
    <source>
        <strain evidence="3 4">DSM 44720</strain>
    </source>
</reference>
<dbReference type="Gene3D" id="3.20.20.210">
    <property type="match status" value="1"/>
</dbReference>
<dbReference type="AlphaFoldDB" id="A0A2T0SP76"/>
<organism evidence="3 4">
    <name type="scientific">Umezawaea tangerina</name>
    <dbReference type="NCBI Taxonomy" id="84725"/>
    <lineage>
        <taxon>Bacteria</taxon>
        <taxon>Bacillati</taxon>
        <taxon>Actinomycetota</taxon>
        <taxon>Actinomycetes</taxon>
        <taxon>Pseudonocardiales</taxon>
        <taxon>Pseudonocardiaceae</taxon>
        <taxon>Umezawaea</taxon>
    </lineage>
</organism>
<evidence type="ECO:0000256" key="1">
    <source>
        <dbReference type="ARBA" id="ARBA00022737"/>
    </source>
</evidence>
<dbReference type="InterPro" id="IPR013215">
    <property type="entry name" value="Cbl-indep_Met_Synth_N"/>
</dbReference>
<dbReference type="Proteomes" id="UP000239494">
    <property type="component" value="Unassembled WGS sequence"/>
</dbReference>
<dbReference type="EMBL" id="PVTF01000014">
    <property type="protein sequence ID" value="PRY35173.1"/>
    <property type="molecule type" value="Genomic_DNA"/>
</dbReference>
<keyword evidence="4" id="KW-1185">Reference proteome</keyword>
<accession>A0A2T0SP76</accession>
<dbReference type="PANTHER" id="PTHR30519">
    <property type="entry name" value="5-METHYLTETRAHYDROPTEROYLTRIGLUTAMATE--HOMOCYSTEINE METHYLTRANSFERASE"/>
    <property type="match status" value="1"/>
</dbReference>
<keyword evidence="1" id="KW-0677">Repeat</keyword>
<dbReference type="OrthoDB" id="244285at2"/>
<gene>
    <name evidence="3" type="ORF">CLV43_11491</name>
</gene>
<protein>
    <submittedName>
        <fullName evidence="3">Cobalamin-independent synthase</fullName>
    </submittedName>
</protein>
<dbReference type="InterPro" id="IPR038071">
    <property type="entry name" value="UROD/MetE-like_sf"/>
</dbReference>
<dbReference type="GO" id="GO:0008270">
    <property type="term" value="F:zinc ion binding"/>
    <property type="evidence" value="ECO:0007669"/>
    <property type="project" value="InterPro"/>
</dbReference>
<evidence type="ECO:0000259" key="2">
    <source>
        <dbReference type="Pfam" id="PF08267"/>
    </source>
</evidence>
<dbReference type="SUPFAM" id="SSF51726">
    <property type="entry name" value="UROD/MetE-like"/>
    <property type="match status" value="1"/>
</dbReference>
<proteinExistence type="predicted"/>
<dbReference type="GO" id="GO:0003871">
    <property type="term" value="F:5-methyltetrahydropteroyltriglutamate-homocysteine S-methyltransferase activity"/>
    <property type="evidence" value="ECO:0007669"/>
    <property type="project" value="InterPro"/>
</dbReference>
<dbReference type="Pfam" id="PF08267">
    <property type="entry name" value="Meth_synt_1"/>
    <property type="match status" value="1"/>
</dbReference>
<dbReference type="GO" id="GO:0008652">
    <property type="term" value="P:amino acid biosynthetic process"/>
    <property type="evidence" value="ECO:0007669"/>
    <property type="project" value="InterPro"/>
</dbReference>
<feature type="domain" description="Cobalamin-independent methionine synthase MetE N-terminal" evidence="2">
    <location>
        <begin position="9"/>
        <end position="91"/>
    </location>
</feature>
<name>A0A2T0SP76_9PSEU</name>
<sequence length="119" mass="12336">MGARDLGPSDVDTCFAAACGRDAVAPLELTKWFDTNHPHLVPEPDPSTVFALTGDKPVARFREALALGATTRPVLLGPVTFLLLAKASAAAPHDFVPLDLLGAPTARPAACADDSPPLP</sequence>
<evidence type="ECO:0000313" key="4">
    <source>
        <dbReference type="Proteomes" id="UP000239494"/>
    </source>
</evidence>
<comment type="caution">
    <text evidence="3">The sequence shown here is derived from an EMBL/GenBank/DDBJ whole genome shotgun (WGS) entry which is preliminary data.</text>
</comment>
<dbReference type="RefSeq" id="WP_106193626.1">
    <property type="nucleotide sequence ID" value="NZ_PVTF01000014.1"/>
</dbReference>
<evidence type="ECO:0000313" key="3">
    <source>
        <dbReference type="EMBL" id="PRY35173.1"/>
    </source>
</evidence>